<sequence length="121" mass="13001">MPTARYANADRTDVLLIQDDGLRLALKPDNPLLDGTEIGPYEPPELPVPDLTPLQLRQGLLGAGMLDEVETLIAAGAVELRLAYNHASIFERHHPMIEALADQIGLSDAAVDHLFRAAAAG</sequence>
<evidence type="ECO:0000313" key="2">
    <source>
        <dbReference type="Proteomes" id="UP001518989"/>
    </source>
</evidence>
<evidence type="ECO:0000313" key="1">
    <source>
        <dbReference type="EMBL" id="MBO1078099.1"/>
    </source>
</evidence>
<accession>A0ABS3KKV1</accession>
<comment type="caution">
    <text evidence="1">The sequence shown here is derived from an EMBL/GenBank/DDBJ whole genome shotgun (WGS) entry which is preliminary data.</text>
</comment>
<proteinExistence type="predicted"/>
<protein>
    <submittedName>
        <fullName evidence="1">Uncharacterized protein</fullName>
    </submittedName>
</protein>
<name>A0ABS3KKV1_9PROT</name>
<keyword evidence="2" id="KW-1185">Reference proteome</keyword>
<organism evidence="1 2">
    <name type="scientific">Roseomonas haemaphysalidis</name>
    <dbReference type="NCBI Taxonomy" id="2768162"/>
    <lineage>
        <taxon>Bacteria</taxon>
        <taxon>Pseudomonadati</taxon>
        <taxon>Pseudomonadota</taxon>
        <taxon>Alphaproteobacteria</taxon>
        <taxon>Acetobacterales</taxon>
        <taxon>Roseomonadaceae</taxon>
        <taxon>Roseomonas</taxon>
    </lineage>
</organism>
<dbReference type="RefSeq" id="WP_207415542.1">
    <property type="nucleotide sequence ID" value="NZ_CP061177.1"/>
</dbReference>
<dbReference type="Proteomes" id="UP001518989">
    <property type="component" value="Unassembled WGS sequence"/>
</dbReference>
<dbReference type="EMBL" id="JACTNG010000002">
    <property type="protein sequence ID" value="MBO1078099.1"/>
    <property type="molecule type" value="Genomic_DNA"/>
</dbReference>
<gene>
    <name evidence="1" type="ORF">IAI61_03580</name>
</gene>
<reference evidence="1 2" key="1">
    <citation type="submission" date="2020-09" db="EMBL/GenBank/DDBJ databases">
        <title>Roseomonas.</title>
        <authorList>
            <person name="Zhu W."/>
        </authorList>
    </citation>
    <scope>NUCLEOTIDE SEQUENCE [LARGE SCALE GENOMIC DNA]</scope>
    <source>
        <strain evidence="1 2">573</strain>
    </source>
</reference>